<reference evidence="13 15" key="2">
    <citation type="submission" date="2021-01" db="EMBL/GenBank/DDBJ databases">
        <title>Biogeographic distribution of Paracoccus.</title>
        <authorList>
            <person name="Hollensteiner J."/>
            <person name="Leineberger J."/>
            <person name="Brinkhoff T."/>
            <person name="Daniel R."/>
        </authorList>
    </citation>
    <scope>NUCLEOTIDE SEQUENCE [LARGE SCALE GENOMIC DNA]</scope>
    <source>
        <strain evidence="13 15">DSM 18447</strain>
    </source>
</reference>
<dbReference type="GO" id="GO:0030600">
    <property type="term" value="F:feruloyl esterase activity"/>
    <property type="evidence" value="ECO:0007669"/>
    <property type="project" value="InterPro"/>
</dbReference>
<evidence type="ECO:0000259" key="11">
    <source>
        <dbReference type="Pfam" id="PF00326"/>
    </source>
</evidence>
<dbReference type="EMBL" id="FTOU01000001">
    <property type="protein sequence ID" value="SIS56967.1"/>
    <property type="molecule type" value="Genomic_DNA"/>
</dbReference>
<evidence type="ECO:0000256" key="9">
    <source>
        <dbReference type="ARBA" id="ARBA00025250"/>
    </source>
</evidence>
<dbReference type="SUPFAM" id="SSF53474">
    <property type="entry name" value="alpha/beta-Hydrolases"/>
    <property type="match status" value="1"/>
</dbReference>
<evidence type="ECO:0000256" key="5">
    <source>
        <dbReference type="ARBA" id="ARBA00022729"/>
    </source>
</evidence>
<evidence type="ECO:0000256" key="2">
    <source>
        <dbReference type="ARBA" id="ARBA00010278"/>
    </source>
</evidence>
<evidence type="ECO:0000256" key="3">
    <source>
        <dbReference type="ARBA" id="ARBA00022525"/>
    </source>
</evidence>
<comment type="similarity">
    <text evidence="2">Belongs to the faeC family.</text>
</comment>
<evidence type="ECO:0000256" key="10">
    <source>
        <dbReference type="SAM" id="SignalP"/>
    </source>
</evidence>
<keyword evidence="4" id="KW-0858">Xylan degradation</keyword>
<evidence type="ECO:0000256" key="1">
    <source>
        <dbReference type="ARBA" id="ARBA00004613"/>
    </source>
</evidence>
<feature type="signal peptide" evidence="10">
    <location>
        <begin position="1"/>
        <end position="23"/>
    </location>
</feature>
<keyword evidence="5 10" id="KW-0732">Signal</keyword>
<evidence type="ECO:0000256" key="4">
    <source>
        <dbReference type="ARBA" id="ARBA00022651"/>
    </source>
</evidence>
<dbReference type="InterPro" id="IPR001375">
    <property type="entry name" value="Peptidase_S9_cat"/>
</dbReference>
<keyword evidence="3" id="KW-0964">Secreted</keyword>
<dbReference type="AlphaFoldDB" id="A0AA45W1G3"/>
<name>A0AA45W1G3_9RHOB</name>
<dbReference type="Proteomes" id="UP000186216">
    <property type="component" value="Unassembled WGS sequence"/>
</dbReference>
<evidence type="ECO:0000313" key="14">
    <source>
        <dbReference type="Proteomes" id="UP000186216"/>
    </source>
</evidence>
<dbReference type="Gene3D" id="3.40.50.1820">
    <property type="entry name" value="alpha/beta hydrolase"/>
    <property type="match status" value="1"/>
</dbReference>
<evidence type="ECO:0000313" key="15">
    <source>
        <dbReference type="Proteomes" id="UP001215549"/>
    </source>
</evidence>
<reference evidence="12 14" key="1">
    <citation type="submission" date="2017-01" db="EMBL/GenBank/DDBJ databases">
        <authorList>
            <person name="Varghese N."/>
            <person name="Submissions S."/>
        </authorList>
    </citation>
    <scope>NUCLEOTIDE SEQUENCE [LARGE SCALE GENOMIC DNA]</scope>
    <source>
        <strain evidence="12 14">DSM 18447</strain>
    </source>
</reference>
<feature type="chain" id="PRO_5041328067" evidence="10">
    <location>
        <begin position="24"/>
        <end position="284"/>
    </location>
</feature>
<proteinExistence type="inferred from homology"/>
<dbReference type="InterPro" id="IPR029058">
    <property type="entry name" value="AB_hydrolase_fold"/>
</dbReference>
<dbReference type="GO" id="GO:0045493">
    <property type="term" value="P:xylan catabolic process"/>
    <property type="evidence" value="ECO:0007669"/>
    <property type="project" value="UniProtKB-KW"/>
</dbReference>
<dbReference type="EMBL" id="CP067140">
    <property type="protein sequence ID" value="WCR03631.1"/>
    <property type="molecule type" value="Genomic_DNA"/>
</dbReference>
<dbReference type="Pfam" id="PF00326">
    <property type="entry name" value="Peptidase_S9"/>
    <property type="match status" value="1"/>
</dbReference>
<dbReference type="PANTHER" id="PTHR38050">
    <property type="match status" value="1"/>
</dbReference>
<evidence type="ECO:0000313" key="13">
    <source>
        <dbReference type="EMBL" id="WCR03631.1"/>
    </source>
</evidence>
<organism evidence="12 14">
    <name type="scientific">Paracoccus saliphilus</name>
    <dbReference type="NCBI Taxonomy" id="405559"/>
    <lineage>
        <taxon>Bacteria</taxon>
        <taxon>Pseudomonadati</taxon>
        <taxon>Pseudomonadota</taxon>
        <taxon>Alphaproteobacteria</taxon>
        <taxon>Rhodobacterales</taxon>
        <taxon>Paracoccaceae</taxon>
        <taxon>Paracoccus</taxon>
    </lineage>
</organism>
<accession>A0AA45W1G3</accession>
<dbReference type="GO" id="GO:0005576">
    <property type="term" value="C:extracellular region"/>
    <property type="evidence" value="ECO:0007669"/>
    <property type="project" value="UniProtKB-SubCell"/>
</dbReference>
<sequence>MKPSLACLLATVLSAALPGVSLADCAGVAGACRLDALPNGGSYHLALPEGEAPRGGWPAIMFLHGWGSEGAAVMHNQGRIEAATARGYAVIAPDGTPREGRDGRGWLFHPGNRDGRDEGAFLREVADEVAESFGLNRDRMVLSGFSIGGSMTSYVACEAPESFDAYAPVAGSFWRPHPKECTGPVRLHHTHGWSDGTVPLEGRSVGDGTLTQGDVFAAMGIWRRANRCSQANPDDVAHQGDFLIRSWSSCAAGTSLVFALHPGGHTVPSGWTDMVLDWYEAGNR</sequence>
<gene>
    <name evidence="13" type="ORF">JHX88_02315</name>
    <name evidence="12" type="ORF">SAMN05421772_101539</name>
</gene>
<comment type="subcellular location">
    <subcellularLocation>
        <location evidence="1">Secreted</location>
    </subcellularLocation>
</comment>
<dbReference type="PANTHER" id="PTHR38050:SF1">
    <property type="entry name" value="FERULOYL ESTERASE C"/>
    <property type="match status" value="1"/>
</dbReference>
<dbReference type="InterPro" id="IPR043595">
    <property type="entry name" value="FaeB/C/D"/>
</dbReference>
<dbReference type="Proteomes" id="UP001215549">
    <property type="component" value="Chromosome"/>
</dbReference>
<keyword evidence="6" id="KW-0378">Hydrolase</keyword>
<comment type="function">
    <text evidence="9">Involved in degradation of plant cell walls. Hydrolyzes the feruloyl-arabinose ester bond in arabinoxylans, and the feruloyl-galactose ester bond in pectin. Active against paranitrophenyl-acetate, methyl ferulate and wheat arabinoxylan.</text>
</comment>
<evidence type="ECO:0000256" key="8">
    <source>
        <dbReference type="ARBA" id="ARBA00023326"/>
    </source>
</evidence>
<dbReference type="RefSeq" id="WP_076522621.1">
    <property type="nucleotide sequence ID" value="NZ_CP067140.1"/>
</dbReference>
<keyword evidence="7" id="KW-0119">Carbohydrate metabolism</keyword>
<keyword evidence="8" id="KW-0624">Polysaccharide degradation</keyword>
<protein>
    <submittedName>
        <fullName evidence="12">Polyhydroxybutyrate depolymerase</fullName>
    </submittedName>
    <submittedName>
        <fullName evidence="13">Prolyl oligopeptidase family serine peptidase</fullName>
    </submittedName>
</protein>
<evidence type="ECO:0000256" key="7">
    <source>
        <dbReference type="ARBA" id="ARBA00023277"/>
    </source>
</evidence>
<keyword evidence="15" id="KW-1185">Reference proteome</keyword>
<feature type="domain" description="Peptidase S9 prolyl oligopeptidase catalytic" evidence="11">
    <location>
        <begin position="79"/>
        <end position="172"/>
    </location>
</feature>
<evidence type="ECO:0000256" key="6">
    <source>
        <dbReference type="ARBA" id="ARBA00022801"/>
    </source>
</evidence>
<evidence type="ECO:0000313" key="12">
    <source>
        <dbReference type="EMBL" id="SIS56967.1"/>
    </source>
</evidence>